<proteinExistence type="predicted"/>
<reference evidence="4 5" key="1">
    <citation type="submission" date="2016-10" db="EMBL/GenBank/DDBJ databases">
        <authorList>
            <person name="de Groot N.N."/>
        </authorList>
    </citation>
    <scope>NUCLEOTIDE SEQUENCE [LARGE SCALE GENOMIC DNA]</scope>
    <source>
        <strain evidence="4 5">DSM 23399</strain>
    </source>
</reference>
<dbReference type="PROSITE" id="PS51257">
    <property type="entry name" value="PROKAR_LIPOPROTEIN"/>
    <property type="match status" value="1"/>
</dbReference>
<evidence type="ECO:0000256" key="1">
    <source>
        <dbReference type="ARBA" id="ARBA00022801"/>
    </source>
</evidence>
<dbReference type="PANTHER" id="PTHR12304">
    <property type="entry name" value="INOSINE-URIDINE PREFERRING NUCLEOSIDE HYDROLASE"/>
    <property type="match status" value="1"/>
</dbReference>
<dbReference type="AlphaFoldDB" id="A0A1I1B6K5"/>
<keyword evidence="1 4" id="KW-0378">Hydrolase</keyword>
<accession>A0A1I1B6K5</accession>
<dbReference type="Gene3D" id="3.90.245.10">
    <property type="entry name" value="Ribonucleoside hydrolase-like"/>
    <property type="match status" value="1"/>
</dbReference>
<dbReference type="InterPro" id="IPR023186">
    <property type="entry name" value="IUNH"/>
</dbReference>
<keyword evidence="2" id="KW-0326">Glycosidase</keyword>
<dbReference type="GO" id="GO:0006152">
    <property type="term" value="P:purine nucleoside catabolic process"/>
    <property type="evidence" value="ECO:0007669"/>
    <property type="project" value="TreeGrafter"/>
</dbReference>
<dbReference type="PANTHER" id="PTHR12304:SF4">
    <property type="entry name" value="URIDINE NUCLEOSIDASE"/>
    <property type="match status" value="1"/>
</dbReference>
<dbReference type="InterPro" id="IPR036452">
    <property type="entry name" value="Ribo_hydro-like"/>
</dbReference>
<dbReference type="EMBL" id="FOKK01000011">
    <property type="protein sequence ID" value="SFB45911.1"/>
    <property type="molecule type" value="Genomic_DNA"/>
</dbReference>
<evidence type="ECO:0000313" key="5">
    <source>
        <dbReference type="Proteomes" id="UP000198790"/>
    </source>
</evidence>
<protein>
    <submittedName>
        <fullName evidence="4">Inosine-uridine preferring nucleoside hydrolase</fullName>
    </submittedName>
</protein>
<organism evidence="4 5">
    <name type="scientific">Algoriphagus aquimarinus</name>
    <dbReference type="NCBI Taxonomy" id="237018"/>
    <lineage>
        <taxon>Bacteria</taxon>
        <taxon>Pseudomonadati</taxon>
        <taxon>Bacteroidota</taxon>
        <taxon>Cytophagia</taxon>
        <taxon>Cytophagales</taxon>
        <taxon>Cyclobacteriaceae</taxon>
        <taxon>Algoriphagus</taxon>
    </lineage>
</organism>
<dbReference type="OrthoDB" id="2530052at2"/>
<evidence type="ECO:0000313" key="4">
    <source>
        <dbReference type="EMBL" id="SFB45911.1"/>
    </source>
</evidence>
<dbReference type="STRING" id="237018.SAMN04489723_11164"/>
<feature type="domain" description="Inosine/uridine-preferring nucleoside hydrolase" evidence="3">
    <location>
        <begin position="29"/>
        <end position="275"/>
    </location>
</feature>
<gene>
    <name evidence="4" type="ORF">SAMN04489723_11164</name>
</gene>
<dbReference type="Proteomes" id="UP000198790">
    <property type="component" value="Unassembled WGS sequence"/>
</dbReference>
<dbReference type="RefSeq" id="WP_139229103.1">
    <property type="nucleotide sequence ID" value="NZ_FOKK01000011.1"/>
</dbReference>
<dbReference type="SUPFAM" id="SSF53590">
    <property type="entry name" value="Nucleoside hydrolase"/>
    <property type="match status" value="1"/>
</dbReference>
<dbReference type="InterPro" id="IPR001910">
    <property type="entry name" value="Inosine/uridine_hydrolase_dom"/>
</dbReference>
<dbReference type="Pfam" id="PF01156">
    <property type="entry name" value="IU_nuc_hydro"/>
    <property type="match status" value="1"/>
</dbReference>
<dbReference type="GO" id="GO:0008477">
    <property type="term" value="F:purine nucleosidase activity"/>
    <property type="evidence" value="ECO:0007669"/>
    <property type="project" value="TreeGrafter"/>
</dbReference>
<dbReference type="GO" id="GO:0005829">
    <property type="term" value="C:cytosol"/>
    <property type="evidence" value="ECO:0007669"/>
    <property type="project" value="TreeGrafter"/>
</dbReference>
<evidence type="ECO:0000259" key="3">
    <source>
        <dbReference type="Pfam" id="PF01156"/>
    </source>
</evidence>
<sequence length="311" mass="35077">MHRITLSLISIFLLTFFISCKPEETRIPIIIDADTANEVDDLYALVRAILEPSFDLRGITSAQWHTSPIASDSTVRESQVLNEDIIRLMNRQDIPLPLGANMPIESGSKPAISPASNFIIEQAKQQSPDNPLRLVILGSCTNVASAILQDPTIIPNIQVHYLGIWHDAATNHYNKKEFNSGNDTLAVEVLFNTPDLDLIIMSATASQALVFEKKTVDAHLKGKSELGDYLVARWDSFDRFWTEEDKEKKRWIMWDVAIIESLINPAWSSKSEFLTPPENTPRLVQVHTKLDAKAMEVDFWKSLDMYSQIAD</sequence>
<name>A0A1I1B6K5_9BACT</name>
<evidence type="ECO:0000256" key="2">
    <source>
        <dbReference type="ARBA" id="ARBA00023295"/>
    </source>
</evidence>
<keyword evidence="5" id="KW-1185">Reference proteome</keyword>